<proteinExistence type="predicted"/>
<protein>
    <submittedName>
        <fullName evidence="3">Uncharacterized protein</fullName>
    </submittedName>
</protein>
<feature type="transmembrane region" description="Helical" evidence="2">
    <location>
        <begin position="7"/>
        <end position="28"/>
    </location>
</feature>
<evidence type="ECO:0000313" key="3">
    <source>
        <dbReference type="EMBL" id="OXA59901.1"/>
    </source>
</evidence>
<feature type="transmembrane region" description="Helical" evidence="2">
    <location>
        <begin position="190"/>
        <end position="211"/>
    </location>
</feature>
<sequence>MHCHSCYRLFAAVDFVLSTYTGILWWIVYTRAEGLIRLQFEPNYDQDRLIDSVSSYKAIIRSIGSAHNDNTSAEILHEIYHRVMMSCNSYYNQIGINTTVPLPPKLLARLKYESMGILELCTILIQVSEAIFMLTDILIIFTTRNGKSSNKKIIFLIFFLQLLAQLQYIGCALELRLDPKFCSPEADLRPMIVVIILISAICKPLQLYVIAHFFRDVQTGACVDERDSDVDLDEMEVKLLERRATRNWPNDGENYDTASDASMTTRKLGKGQSGIGAKDANANLGLDRKGNATDITRTIV</sequence>
<dbReference type="Proteomes" id="UP000198287">
    <property type="component" value="Unassembled WGS sequence"/>
</dbReference>
<organism evidence="3 4">
    <name type="scientific">Folsomia candida</name>
    <name type="common">Springtail</name>
    <dbReference type="NCBI Taxonomy" id="158441"/>
    <lineage>
        <taxon>Eukaryota</taxon>
        <taxon>Metazoa</taxon>
        <taxon>Ecdysozoa</taxon>
        <taxon>Arthropoda</taxon>
        <taxon>Hexapoda</taxon>
        <taxon>Collembola</taxon>
        <taxon>Entomobryomorpha</taxon>
        <taxon>Isotomoidea</taxon>
        <taxon>Isotomidae</taxon>
        <taxon>Proisotominae</taxon>
        <taxon>Folsomia</taxon>
    </lineage>
</organism>
<gene>
    <name evidence="3" type="ORF">Fcan01_04111</name>
</gene>
<keyword evidence="4" id="KW-1185">Reference proteome</keyword>
<evidence type="ECO:0000256" key="1">
    <source>
        <dbReference type="SAM" id="MobiDB-lite"/>
    </source>
</evidence>
<evidence type="ECO:0000256" key="2">
    <source>
        <dbReference type="SAM" id="Phobius"/>
    </source>
</evidence>
<name>A0A226ESX7_FOLCA</name>
<dbReference type="EMBL" id="LNIX01000002">
    <property type="protein sequence ID" value="OXA59901.1"/>
    <property type="molecule type" value="Genomic_DNA"/>
</dbReference>
<feature type="transmembrane region" description="Helical" evidence="2">
    <location>
        <begin position="117"/>
        <end position="141"/>
    </location>
</feature>
<keyword evidence="2" id="KW-1133">Transmembrane helix</keyword>
<dbReference type="AlphaFoldDB" id="A0A226ESX7"/>
<evidence type="ECO:0000313" key="4">
    <source>
        <dbReference type="Proteomes" id="UP000198287"/>
    </source>
</evidence>
<comment type="caution">
    <text evidence="3">The sequence shown here is derived from an EMBL/GenBank/DDBJ whole genome shotgun (WGS) entry which is preliminary data.</text>
</comment>
<keyword evidence="2" id="KW-0812">Transmembrane</keyword>
<accession>A0A226ESX7</accession>
<feature type="compositionally biased region" description="Polar residues" evidence="1">
    <location>
        <begin position="256"/>
        <end position="265"/>
    </location>
</feature>
<reference evidence="3 4" key="1">
    <citation type="submission" date="2015-12" db="EMBL/GenBank/DDBJ databases">
        <title>The genome of Folsomia candida.</title>
        <authorList>
            <person name="Faddeeva A."/>
            <person name="Derks M.F."/>
            <person name="Anvar Y."/>
            <person name="Smit S."/>
            <person name="Van Straalen N."/>
            <person name="Roelofs D."/>
        </authorList>
    </citation>
    <scope>NUCLEOTIDE SEQUENCE [LARGE SCALE GENOMIC DNA]</scope>
    <source>
        <strain evidence="3 4">VU population</strain>
        <tissue evidence="3">Whole body</tissue>
    </source>
</reference>
<keyword evidence="2" id="KW-0472">Membrane</keyword>
<feature type="region of interest" description="Disordered" evidence="1">
    <location>
        <begin position="250"/>
        <end position="274"/>
    </location>
</feature>
<feature type="transmembrane region" description="Helical" evidence="2">
    <location>
        <begin position="153"/>
        <end position="170"/>
    </location>
</feature>